<evidence type="ECO:0000256" key="3">
    <source>
        <dbReference type="ARBA" id="ARBA00022448"/>
    </source>
</evidence>
<keyword evidence="8" id="KW-1185">Reference proteome</keyword>
<dbReference type="FunFam" id="3.40.50.300:FF:000016">
    <property type="entry name" value="Oligopeptide ABC transporter ATP-binding component"/>
    <property type="match status" value="1"/>
</dbReference>
<keyword evidence="4" id="KW-0547">Nucleotide-binding</keyword>
<dbReference type="EMBL" id="VDDA01000015">
    <property type="protein sequence ID" value="TNC09873.1"/>
    <property type="molecule type" value="Genomic_DNA"/>
</dbReference>
<dbReference type="GO" id="GO:0015833">
    <property type="term" value="P:peptide transport"/>
    <property type="evidence" value="ECO:0007669"/>
    <property type="project" value="InterPro"/>
</dbReference>
<dbReference type="PROSITE" id="PS50893">
    <property type="entry name" value="ABC_TRANSPORTER_2"/>
    <property type="match status" value="1"/>
</dbReference>
<dbReference type="InterPro" id="IPR003439">
    <property type="entry name" value="ABC_transporter-like_ATP-bd"/>
</dbReference>
<dbReference type="PANTHER" id="PTHR43776:SF7">
    <property type="entry name" value="D,D-DIPEPTIDE TRANSPORT ATP-BINDING PROTEIN DDPF-RELATED"/>
    <property type="match status" value="1"/>
</dbReference>
<dbReference type="Proteomes" id="UP000305267">
    <property type="component" value="Unassembled WGS sequence"/>
</dbReference>
<dbReference type="PROSITE" id="PS00211">
    <property type="entry name" value="ABC_TRANSPORTER_1"/>
    <property type="match status" value="1"/>
</dbReference>
<sequence>MPHHPAPARGHRGRPCRPLPVLEGDVNTSIVPVDPIAPIGSVEPILAVDGLTKRFGRPPAQVRAVEDVSFTVAPGEVVGLVGESGSGKSTIGRLCLRLLDPTAGTIRFAGEDVSTLPERRLKPLRRRAQMIFQDPYASLNPRLRVSGILGEALDAHGLARSRRRERMAELLDLVGLSAEHLDRFPHEFSGGQRQRIGIARALAVEPGLIVADEPVSALDVSVQAQVLNLLQDLRARLGLAMLFISHDLDVVELLCDRVVVLYLGRVMEIGPTAEVVERPRHPYTRALLAASPKADPDAPRIARMLKGDIPSPIAPPSGCVFRTRCPLAVEACAQAVPPMREAGDGHRFACIRDASEMREAA</sequence>
<dbReference type="SMART" id="SM00382">
    <property type="entry name" value="AAA"/>
    <property type="match status" value="1"/>
</dbReference>
<feature type="domain" description="ABC transporter" evidence="6">
    <location>
        <begin position="46"/>
        <end position="288"/>
    </location>
</feature>
<name>A0A5C4LBX2_9HYPH</name>
<dbReference type="GO" id="GO:0016887">
    <property type="term" value="F:ATP hydrolysis activity"/>
    <property type="evidence" value="ECO:0007669"/>
    <property type="project" value="InterPro"/>
</dbReference>
<dbReference type="InterPro" id="IPR017871">
    <property type="entry name" value="ABC_transporter-like_CS"/>
</dbReference>
<dbReference type="NCBIfam" id="TIGR01727">
    <property type="entry name" value="oligo_HPY"/>
    <property type="match status" value="1"/>
</dbReference>
<evidence type="ECO:0000256" key="5">
    <source>
        <dbReference type="ARBA" id="ARBA00022840"/>
    </source>
</evidence>
<dbReference type="Pfam" id="PF00005">
    <property type="entry name" value="ABC_tran"/>
    <property type="match status" value="1"/>
</dbReference>
<reference evidence="7 8" key="1">
    <citation type="submission" date="2019-06" db="EMBL/GenBank/DDBJ databases">
        <title>Genome of Methylobacterium sp. 17Sr1-39.</title>
        <authorList>
            <person name="Seo T."/>
        </authorList>
    </citation>
    <scope>NUCLEOTIDE SEQUENCE [LARGE SCALE GENOMIC DNA]</scope>
    <source>
        <strain evidence="7 8">17Sr1-39</strain>
    </source>
</reference>
<evidence type="ECO:0000313" key="8">
    <source>
        <dbReference type="Proteomes" id="UP000305267"/>
    </source>
</evidence>
<dbReference type="AlphaFoldDB" id="A0A5C4LBX2"/>
<gene>
    <name evidence="7" type="ORF">FF100_25095</name>
</gene>
<evidence type="ECO:0000259" key="6">
    <source>
        <dbReference type="PROSITE" id="PS50893"/>
    </source>
</evidence>
<dbReference type="Pfam" id="PF08352">
    <property type="entry name" value="oligo_HPY"/>
    <property type="match status" value="1"/>
</dbReference>
<comment type="similarity">
    <text evidence="2">Belongs to the ABC transporter superfamily.</text>
</comment>
<keyword evidence="5 7" id="KW-0067">ATP-binding</keyword>
<dbReference type="GO" id="GO:0005524">
    <property type="term" value="F:ATP binding"/>
    <property type="evidence" value="ECO:0007669"/>
    <property type="project" value="UniProtKB-KW"/>
</dbReference>
<dbReference type="GO" id="GO:0055085">
    <property type="term" value="P:transmembrane transport"/>
    <property type="evidence" value="ECO:0007669"/>
    <property type="project" value="UniProtKB-ARBA"/>
</dbReference>
<dbReference type="PANTHER" id="PTHR43776">
    <property type="entry name" value="TRANSPORT ATP-BINDING PROTEIN"/>
    <property type="match status" value="1"/>
</dbReference>
<evidence type="ECO:0000256" key="1">
    <source>
        <dbReference type="ARBA" id="ARBA00004417"/>
    </source>
</evidence>
<comment type="caution">
    <text evidence="7">The sequence shown here is derived from an EMBL/GenBank/DDBJ whole genome shotgun (WGS) entry which is preliminary data.</text>
</comment>
<proteinExistence type="inferred from homology"/>
<dbReference type="SUPFAM" id="SSF52540">
    <property type="entry name" value="P-loop containing nucleoside triphosphate hydrolases"/>
    <property type="match status" value="1"/>
</dbReference>
<dbReference type="InterPro" id="IPR027417">
    <property type="entry name" value="P-loop_NTPase"/>
</dbReference>
<dbReference type="Gene3D" id="3.40.50.300">
    <property type="entry name" value="P-loop containing nucleotide triphosphate hydrolases"/>
    <property type="match status" value="1"/>
</dbReference>
<evidence type="ECO:0000256" key="4">
    <source>
        <dbReference type="ARBA" id="ARBA00022741"/>
    </source>
</evidence>
<dbReference type="InterPro" id="IPR003593">
    <property type="entry name" value="AAA+_ATPase"/>
</dbReference>
<dbReference type="InterPro" id="IPR050319">
    <property type="entry name" value="ABC_transp_ATP-bind"/>
</dbReference>
<dbReference type="OrthoDB" id="7328866at2"/>
<dbReference type="CDD" id="cd03257">
    <property type="entry name" value="ABC_NikE_OppD_transporters"/>
    <property type="match status" value="1"/>
</dbReference>
<comment type="subcellular location">
    <subcellularLocation>
        <location evidence="1">Cell inner membrane</location>
        <topology evidence="1">Peripheral membrane protein</topology>
    </subcellularLocation>
</comment>
<protein>
    <submittedName>
        <fullName evidence="7">ATP-binding cassette domain-containing protein</fullName>
    </submittedName>
</protein>
<evidence type="ECO:0000313" key="7">
    <source>
        <dbReference type="EMBL" id="TNC09873.1"/>
    </source>
</evidence>
<organism evidence="7 8">
    <name type="scientific">Methylobacterium terricola</name>
    <dbReference type="NCBI Taxonomy" id="2583531"/>
    <lineage>
        <taxon>Bacteria</taxon>
        <taxon>Pseudomonadati</taxon>
        <taxon>Pseudomonadota</taxon>
        <taxon>Alphaproteobacteria</taxon>
        <taxon>Hyphomicrobiales</taxon>
        <taxon>Methylobacteriaceae</taxon>
        <taxon>Methylobacterium</taxon>
    </lineage>
</organism>
<accession>A0A5C4LBX2</accession>
<dbReference type="InterPro" id="IPR013563">
    <property type="entry name" value="Oligopep_ABC_C"/>
</dbReference>
<evidence type="ECO:0000256" key="2">
    <source>
        <dbReference type="ARBA" id="ARBA00005417"/>
    </source>
</evidence>
<dbReference type="GO" id="GO:0005886">
    <property type="term" value="C:plasma membrane"/>
    <property type="evidence" value="ECO:0007669"/>
    <property type="project" value="UniProtKB-SubCell"/>
</dbReference>
<keyword evidence="3" id="KW-0813">Transport</keyword>